<evidence type="ECO:0000256" key="6">
    <source>
        <dbReference type="ARBA" id="ARBA00022692"/>
    </source>
</evidence>
<accession>A0AAU7FEN3</accession>
<dbReference type="InterPro" id="IPR005254">
    <property type="entry name" value="Heme_biosyn_assoc_TPR_pro"/>
</dbReference>
<keyword evidence="9" id="KW-0627">Porphyrin biosynthesis</keyword>
<comment type="pathway">
    <text evidence="3">Porphyrin-containing compound metabolism; protoheme biosynthesis.</text>
</comment>
<dbReference type="SUPFAM" id="SSF48452">
    <property type="entry name" value="TPR-like"/>
    <property type="match status" value="1"/>
</dbReference>
<evidence type="ECO:0000256" key="2">
    <source>
        <dbReference type="ARBA" id="ARBA00004429"/>
    </source>
</evidence>
<dbReference type="KEGG" id="cmav:ABHF33_07775"/>
<comment type="function">
    <text evidence="1">Involved in a late step of protoheme IX synthesis.</text>
</comment>
<evidence type="ECO:0000256" key="9">
    <source>
        <dbReference type="ARBA" id="ARBA00023244"/>
    </source>
</evidence>
<evidence type="ECO:0000256" key="4">
    <source>
        <dbReference type="ARBA" id="ARBA00022475"/>
    </source>
</evidence>
<dbReference type="EMBL" id="CP157355">
    <property type="protein sequence ID" value="XBM02153.1"/>
    <property type="molecule type" value="Genomic_DNA"/>
</dbReference>
<keyword evidence="6 10" id="KW-0812">Transmembrane</keyword>
<feature type="domain" description="HemY N-terminal" evidence="11">
    <location>
        <begin position="26"/>
        <end position="137"/>
    </location>
</feature>
<evidence type="ECO:0000256" key="8">
    <source>
        <dbReference type="ARBA" id="ARBA00023136"/>
    </source>
</evidence>
<dbReference type="GO" id="GO:0042168">
    <property type="term" value="P:heme metabolic process"/>
    <property type="evidence" value="ECO:0007669"/>
    <property type="project" value="InterPro"/>
</dbReference>
<proteinExistence type="predicted"/>
<dbReference type="InterPro" id="IPR011990">
    <property type="entry name" value="TPR-like_helical_dom_sf"/>
</dbReference>
<dbReference type="GO" id="GO:0006779">
    <property type="term" value="P:porphyrin-containing compound biosynthetic process"/>
    <property type="evidence" value="ECO:0007669"/>
    <property type="project" value="UniProtKB-KW"/>
</dbReference>
<dbReference type="InterPro" id="IPR010817">
    <property type="entry name" value="HemY_N"/>
</dbReference>
<dbReference type="GO" id="GO:0005886">
    <property type="term" value="C:plasma membrane"/>
    <property type="evidence" value="ECO:0007669"/>
    <property type="project" value="UniProtKB-SubCell"/>
</dbReference>
<keyword evidence="4" id="KW-1003">Cell membrane</keyword>
<dbReference type="AlphaFoldDB" id="A0AAU7FEN3"/>
<sequence>MKALLWIIGLFSVAVGMTLFAQLNTGYALIFLPPWRMEISLNVFIVLLIASVIALYLLLQMLVEIAGLPQRVRRYQANQAREASVKLERDARIAFFEGRFQRAARLASEAMQASARIGEDDTFAVNGLLAARAAHAMRDFAQRDTLLQQLKDRLGDGHLATLMTCGELLLDERRFVEAGQNISAARELAPKLTHAMKLELRLRQREQNPEAVLKLVEQLGKTDALDAEQAGHIRVAAQLQLLRQHPMTPLELKDWWKKLPSSEQHHPQLALAAAQRYIAQDAPLQAKETLEKALEANWHPELLMPYSQLALDLPQQMAQLQQAENWLKSHPRDELLLLTLGRLCRKRELWGKAQSYFEASIAVNPSAIAHAELAELLTQLERADEAAQHYRASLALALK</sequence>
<dbReference type="RefSeq" id="WP_348946428.1">
    <property type="nucleotide sequence ID" value="NZ_CP157355.1"/>
</dbReference>
<evidence type="ECO:0000256" key="10">
    <source>
        <dbReference type="SAM" id="Phobius"/>
    </source>
</evidence>
<name>A0AAU7FEN3_9NEIS</name>
<dbReference type="NCBIfam" id="TIGR00540">
    <property type="entry name" value="TPR_hemY_coli"/>
    <property type="match status" value="1"/>
</dbReference>
<reference evidence="12" key="1">
    <citation type="submission" date="2024-05" db="EMBL/GenBank/DDBJ databases">
        <authorList>
            <person name="Yang L."/>
            <person name="Pan L."/>
        </authorList>
    </citation>
    <scope>NUCLEOTIDE SEQUENCE</scope>
    <source>
        <strain evidence="12">FCG-7</strain>
    </source>
</reference>
<keyword evidence="5" id="KW-0997">Cell inner membrane</keyword>
<organism evidence="12">
    <name type="scientific">Chitinibacter mangrovi</name>
    <dbReference type="NCBI Taxonomy" id="3153927"/>
    <lineage>
        <taxon>Bacteria</taxon>
        <taxon>Pseudomonadati</taxon>
        <taxon>Pseudomonadota</taxon>
        <taxon>Betaproteobacteria</taxon>
        <taxon>Neisseriales</taxon>
        <taxon>Chitinibacteraceae</taxon>
        <taxon>Chitinibacter</taxon>
    </lineage>
</organism>
<evidence type="ECO:0000256" key="5">
    <source>
        <dbReference type="ARBA" id="ARBA00022519"/>
    </source>
</evidence>
<evidence type="ECO:0000313" key="12">
    <source>
        <dbReference type="EMBL" id="XBM02153.1"/>
    </source>
</evidence>
<dbReference type="Gene3D" id="1.25.40.10">
    <property type="entry name" value="Tetratricopeptide repeat domain"/>
    <property type="match status" value="1"/>
</dbReference>
<feature type="transmembrane region" description="Helical" evidence="10">
    <location>
        <begin position="44"/>
        <end position="66"/>
    </location>
</feature>
<evidence type="ECO:0000256" key="3">
    <source>
        <dbReference type="ARBA" id="ARBA00004744"/>
    </source>
</evidence>
<gene>
    <name evidence="12" type="ORF">ABHF33_07775</name>
</gene>
<evidence type="ECO:0000259" key="11">
    <source>
        <dbReference type="Pfam" id="PF07219"/>
    </source>
</evidence>
<keyword evidence="7 10" id="KW-1133">Transmembrane helix</keyword>
<evidence type="ECO:0000256" key="1">
    <source>
        <dbReference type="ARBA" id="ARBA00002962"/>
    </source>
</evidence>
<evidence type="ECO:0000256" key="7">
    <source>
        <dbReference type="ARBA" id="ARBA00022989"/>
    </source>
</evidence>
<dbReference type="Pfam" id="PF07219">
    <property type="entry name" value="HemY_N"/>
    <property type="match status" value="1"/>
</dbReference>
<protein>
    <submittedName>
        <fullName evidence="12">Heme biosynthesis HemY N-terminal domain-containing protein</fullName>
    </submittedName>
</protein>
<comment type="subcellular location">
    <subcellularLocation>
        <location evidence="2">Cell inner membrane</location>
        <topology evidence="2">Multi-pass membrane protein</topology>
    </subcellularLocation>
</comment>
<keyword evidence="8 10" id="KW-0472">Membrane</keyword>